<keyword evidence="3 7" id="KW-0812">Transmembrane</keyword>
<dbReference type="GO" id="GO:0007034">
    <property type="term" value="P:vacuolar transport"/>
    <property type="evidence" value="ECO:0007669"/>
    <property type="project" value="TreeGrafter"/>
</dbReference>
<dbReference type="GO" id="GO:0016020">
    <property type="term" value="C:membrane"/>
    <property type="evidence" value="ECO:0007669"/>
    <property type="project" value="UniProtKB-SubCell"/>
</dbReference>
<dbReference type="Proteomes" id="UP000037751">
    <property type="component" value="Unassembled WGS sequence"/>
</dbReference>
<dbReference type="Pfam" id="PF02990">
    <property type="entry name" value="EMP70"/>
    <property type="match status" value="1"/>
</dbReference>
<evidence type="ECO:0000313" key="8">
    <source>
        <dbReference type="EMBL" id="KOS15519.1"/>
    </source>
</evidence>
<dbReference type="OrthoDB" id="1666796at2759"/>
<feature type="transmembrane region" description="Helical" evidence="7">
    <location>
        <begin position="329"/>
        <end position="356"/>
    </location>
</feature>
<gene>
    <name evidence="8" type="ORF">Malapachy_2427</name>
</gene>
<comment type="similarity">
    <text evidence="2 7">Belongs to the nonaspanin (TM9SF) (TC 9.A.2) family.</text>
</comment>
<feature type="transmembrane region" description="Helical" evidence="7">
    <location>
        <begin position="267"/>
        <end position="289"/>
    </location>
</feature>
<dbReference type="GeneID" id="28728791"/>
<evidence type="ECO:0000313" key="9">
    <source>
        <dbReference type="Proteomes" id="UP000037751"/>
    </source>
</evidence>
<name>A0A0M9VQH1_9BASI</name>
<comment type="caution">
    <text evidence="8">The sequence shown here is derived from an EMBL/GenBank/DDBJ whole genome shotgun (WGS) entry which is preliminary data.</text>
</comment>
<evidence type="ECO:0000256" key="1">
    <source>
        <dbReference type="ARBA" id="ARBA00004141"/>
    </source>
</evidence>
<keyword evidence="4 7" id="KW-0732">Signal</keyword>
<evidence type="ECO:0000256" key="4">
    <source>
        <dbReference type="ARBA" id="ARBA00022729"/>
    </source>
</evidence>
<protein>
    <recommendedName>
        <fullName evidence="7">Transmembrane 9 superfamily member</fullName>
    </recommendedName>
</protein>
<dbReference type="GO" id="GO:0005737">
    <property type="term" value="C:cytoplasm"/>
    <property type="evidence" value="ECO:0007669"/>
    <property type="project" value="UniProtKB-ARBA"/>
</dbReference>
<keyword evidence="5 7" id="KW-1133">Transmembrane helix</keyword>
<reference evidence="8 9" key="1">
    <citation type="submission" date="2015-07" db="EMBL/GenBank/DDBJ databases">
        <title>Draft Genome Sequence of Malassezia furfur CBS1878 and Malassezia pachydermatis CBS1879.</title>
        <authorList>
            <person name="Triana S."/>
            <person name="Ohm R."/>
            <person name="Gonzalez A."/>
            <person name="DeCock H."/>
            <person name="Restrepo S."/>
            <person name="Celis A."/>
        </authorList>
    </citation>
    <scope>NUCLEOTIDE SEQUENCE [LARGE SCALE GENOMIC DNA]</scope>
    <source>
        <strain evidence="8 9">CBS 1879</strain>
    </source>
</reference>
<feature type="transmembrane region" description="Helical" evidence="7">
    <location>
        <begin position="559"/>
        <end position="581"/>
    </location>
</feature>
<sequence>MWRASIALLLLAWHASAWYLPGSAPRSFREGDAVPIHVNTLQPMSGATPVHGLVSYDFYDERLGFCRPEGGIHAQKGGLGSALFGDRIYNSAVTLEMLHDKQCVPLCMTTANAEQAAFINERINERYAVNWMVDGLPVADIDMTKNDGTLRANSIGFALGTVLDANGHHLSPPALYNHYELNVSYHERAPGEYRVVGVNVRPMSIDSLAAAGSQGTPSCQVHEPMFLQPDTTTPVAYTYSVVWTQSNTPWATRWDAYLHVVDPRIHWYSLLNSIAIVALLCVMVALIMARAVRRDIYRYNAIDLTEDIQEDYGWKLVHGEVFRPPASPVLLSVMAGAGAQLGAMATVTLFFALLGFLSPSNRGSLGTIMIVTWTLFGIVSGWVSAKVYASFDGAQWRRTMFLNATLFPAMVFGLMNLLNLVLVLNHSSDAVPFGTLLALLAMWCLIHIPLSLVGSYLGLKSGGLEHPVRVNQIPRQIPPVPWYLQLWPSALLAGLLPFGAAWLELFFIINSLFGNRVYYAFGFLTLTFIVTVVTTATVSILTCYCHLCAEDYRWHWRSFITGGASAFWLFLYGLFFCVTRLNLPDFSSQFLFLGYLLILTALDFLLFGFVGFAACYACVRRMYQHIRVD</sequence>
<feature type="transmembrane region" description="Helical" evidence="7">
    <location>
        <begin position="523"/>
        <end position="547"/>
    </location>
</feature>
<evidence type="ECO:0000256" key="7">
    <source>
        <dbReference type="RuleBase" id="RU363079"/>
    </source>
</evidence>
<feature type="transmembrane region" description="Helical" evidence="7">
    <location>
        <begin position="401"/>
        <end position="424"/>
    </location>
</feature>
<dbReference type="AlphaFoldDB" id="A0A0M9VQH1"/>
<evidence type="ECO:0000256" key="5">
    <source>
        <dbReference type="ARBA" id="ARBA00022989"/>
    </source>
</evidence>
<evidence type="ECO:0000256" key="3">
    <source>
        <dbReference type="ARBA" id="ARBA00022692"/>
    </source>
</evidence>
<accession>A0A0M9VQH1</accession>
<dbReference type="VEuPathDB" id="FungiDB:Malapachy_2427"/>
<organism evidence="8 9">
    <name type="scientific">Malassezia pachydermatis</name>
    <dbReference type="NCBI Taxonomy" id="77020"/>
    <lineage>
        <taxon>Eukaryota</taxon>
        <taxon>Fungi</taxon>
        <taxon>Dikarya</taxon>
        <taxon>Basidiomycota</taxon>
        <taxon>Ustilaginomycotina</taxon>
        <taxon>Malasseziomycetes</taxon>
        <taxon>Malasseziales</taxon>
        <taxon>Malasseziaceae</taxon>
        <taxon>Malassezia</taxon>
    </lineage>
</organism>
<evidence type="ECO:0000256" key="6">
    <source>
        <dbReference type="ARBA" id="ARBA00023136"/>
    </source>
</evidence>
<proteinExistence type="inferred from homology"/>
<dbReference type="EMBL" id="LGAV01000002">
    <property type="protein sequence ID" value="KOS15519.1"/>
    <property type="molecule type" value="Genomic_DNA"/>
</dbReference>
<comment type="subcellular location">
    <subcellularLocation>
        <location evidence="1">Membrane</location>
        <topology evidence="1">Multi-pass membrane protein</topology>
    </subcellularLocation>
</comment>
<keyword evidence="9" id="KW-1185">Reference proteome</keyword>
<feature type="transmembrane region" description="Helical" evidence="7">
    <location>
        <begin position="368"/>
        <end position="389"/>
    </location>
</feature>
<dbReference type="PANTHER" id="PTHR10766:SF111">
    <property type="entry name" value="TRANSMEMBRANE 9 SUPERFAMILY MEMBER 2"/>
    <property type="match status" value="1"/>
</dbReference>
<evidence type="ECO:0000256" key="2">
    <source>
        <dbReference type="ARBA" id="ARBA00005227"/>
    </source>
</evidence>
<feature type="signal peptide" evidence="7">
    <location>
        <begin position="1"/>
        <end position="17"/>
    </location>
</feature>
<dbReference type="STRING" id="77020.A0A0M9VQH1"/>
<feature type="chain" id="PRO_5007355429" description="Transmembrane 9 superfamily member" evidence="7">
    <location>
        <begin position="18"/>
        <end position="629"/>
    </location>
</feature>
<feature type="transmembrane region" description="Helical" evidence="7">
    <location>
        <begin position="436"/>
        <end position="459"/>
    </location>
</feature>
<dbReference type="RefSeq" id="XP_017993151.1">
    <property type="nucleotide sequence ID" value="XM_018136916.1"/>
</dbReference>
<dbReference type="PANTHER" id="PTHR10766">
    <property type="entry name" value="TRANSMEMBRANE 9 SUPERFAMILY PROTEIN"/>
    <property type="match status" value="1"/>
</dbReference>
<feature type="transmembrane region" description="Helical" evidence="7">
    <location>
        <begin position="480"/>
        <end position="503"/>
    </location>
</feature>
<dbReference type="InterPro" id="IPR004240">
    <property type="entry name" value="EMP70"/>
</dbReference>
<feature type="transmembrane region" description="Helical" evidence="7">
    <location>
        <begin position="593"/>
        <end position="619"/>
    </location>
</feature>
<keyword evidence="6 7" id="KW-0472">Membrane</keyword>
<dbReference type="GO" id="GO:0072657">
    <property type="term" value="P:protein localization to membrane"/>
    <property type="evidence" value="ECO:0007669"/>
    <property type="project" value="TreeGrafter"/>
</dbReference>